<feature type="compositionally biased region" description="Basic residues" evidence="1">
    <location>
        <begin position="1"/>
        <end position="11"/>
    </location>
</feature>
<comment type="caution">
    <text evidence="2">The sequence shown here is derived from an EMBL/GenBank/DDBJ whole genome shotgun (WGS) entry which is preliminary data.</text>
</comment>
<accession>A0A397W0P7</accession>
<proteinExistence type="predicted"/>
<dbReference type="Proteomes" id="UP000266673">
    <property type="component" value="Unassembled WGS sequence"/>
</dbReference>
<evidence type="ECO:0000313" key="2">
    <source>
        <dbReference type="EMBL" id="RIB27641.1"/>
    </source>
</evidence>
<keyword evidence="3" id="KW-1185">Reference proteome</keyword>
<gene>
    <name evidence="2" type="ORF">C2G38_2160068</name>
</gene>
<reference evidence="2 3" key="1">
    <citation type="submission" date="2018-06" db="EMBL/GenBank/DDBJ databases">
        <title>Comparative genomics reveals the genomic features of Rhizophagus irregularis, R. cerebriforme, R. diaphanum and Gigaspora rosea, and their symbiotic lifestyle signature.</title>
        <authorList>
            <person name="Morin E."/>
            <person name="San Clemente H."/>
            <person name="Chen E.C.H."/>
            <person name="De La Providencia I."/>
            <person name="Hainaut M."/>
            <person name="Kuo A."/>
            <person name="Kohler A."/>
            <person name="Murat C."/>
            <person name="Tang N."/>
            <person name="Roy S."/>
            <person name="Loubradou J."/>
            <person name="Henrissat B."/>
            <person name="Grigoriev I.V."/>
            <person name="Corradi N."/>
            <person name="Roux C."/>
            <person name="Martin F.M."/>
        </authorList>
    </citation>
    <scope>NUCLEOTIDE SEQUENCE [LARGE SCALE GENOMIC DNA]</scope>
    <source>
        <strain evidence="2 3">DAOM 194757</strain>
    </source>
</reference>
<dbReference type="AlphaFoldDB" id="A0A397W0P7"/>
<organism evidence="2 3">
    <name type="scientific">Gigaspora rosea</name>
    <dbReference type="NCBI Taxonomy" id="44941"/>
    <lineage>
        <taxon>Eukaryota</taxon>
        <taxon>Fungi</taxon>
        <taxon>Fungi incertae sedis</taxon>
        <taxon>Mucoromycota</taxon>
        <taxon>Glomeromycotina</taxon>
        <taxon>Glomeromycetes</taxon>
        <taxon>Diversisporales</taxon>
        <taxon>Gigasporaceae</taxon>
        <taxon>Gigaspora</taxon>
    </lineage>
</organism>
<feature type="compositionally biased region" description="Basic and acidic residues" evidence="1">
    <location>
        <begin position="34"/>
        <end position="49"/>
    </location>
</feature>
<name>A0A397W0P7_9GLOM</name>
<protein>
    <submittedName>
        <fullName evidence="2">Uncharacterized protein</fullName>
    </submittedName>
</protein>
<evidence type="ECO:0000313" key="3">
    <source>
        <dbReference type="Proteomes" id="UP000266673"/>
    </source>
</evidence>
<evidence type="ECO:0000256" key="1">
    <source>
        <dbReference type="SAM" id="MobiDB-lite"/>
    </source>
</evidence>
<dbReference type="EMBL" id="QKWP01000092">
    <property type="protein sequence ID" value="RIB27641.1"/>
    <property type="molecule type" value="Genomic_DNA"/>
</dbReference>
<feature type="compositionally biased region" description="Polar residues" evidence="1">
    <location>
        <begin position="50"/>
        <end position="59"/>
    </location>
</feature>
<feature type="region of interest" description="Disordered" evidence="1">
    <location>
        <begin position="1"/>
        <end position="59"/>
    </location>
</feature>
<sequence>MPKKQTTKIKSPKLTTQNEMDSNDKRSNTPTMREISHQQEQHHNNDEKNTATTTKEALH</sequence>